<name>A0A1T4VNA8_9GAMM</name>
<sequence>MGKVSDEIIATLTRYGELERFQLIDLLRSKCKTPQLINTIWRLKNFGSIESKGYKRGRVIYKATGKPHTKMCLSCLKRCDAWLVNDDGVCGYCRHHNKQATAEHQVEQLNQILPIGYTRQLIHRNQKSKRNTP</sequence>
<keyword evidence="2" id="KW-1185">Reference proteome</keyword>
<dbReference type="EMBL" id="FUXU01000086">
    <property type="protein sequence ID" value="SKA66385.1"/>
    <property type="molecule type" value="Genomic_DNA"/>
</dbReference>
<accession>A0A1T4VNA8</accession>
<gene>
    <name evidence="1" type="ORF">SAMN02745132_04107</name>
</gene>
<evidence type="ECO:0000313" key="1">
    <source>
        <dbReference type="EMBL" id="SKA66385.1"/>
    </source>
</evidence>
<dbReference type="Proteomes" id="UP000190162">
    <property type="component" value="Unassembled WGS sequence"/>
</dbReference>
<proteinExistence type="predicted"/>
<organism evidence="1 2">
    <name type="scientific">Enterovibrio nigricans DSM 22720</name>
    <dbReference type="NCBI Taxonomy" id="1121868"/>
    <lineage>
        <taxon>Bacteria</taxon>
        <taxon>Pseudomonadati</taxon>
        <taxon>Pseudomonadota</taxon>
        <taxon>Gammaproteobacteria</taxon>
        <taxon>Vibrionales</taxon>
        <taxon>Vibrionaceae</taxon>
        <taxon>Enterovibrio</taxon>
    </lineage>
</organism>
<dbReference type="AlphaFoldDB" id="A0A1T4VNA8"/>
<reference evidence="2" key="1">
    <citation type="submission" date="2017-02" db="EMBL/GenBank/DDBJ databases">
        <authorList>
            <person name="Varghese N."/>
            <person name="Submissions S."/>
        </authorList>
    </citation>
    <scope>NUCLEOTIDE SEQUENCE [LARGE SCALE GENOMIC DNA]</scope>
    <source>
        <strain evidence="2">DSM 22720</strain>
    </source>
</reference>
<protein>
    <submittedName>
        <fullName evidence="1">Uncharacterized protein</fullName>
    </submittedName>
</protein>
<evidence type="ECO:0000313" key="2">
    <source>
        <dbReference type="Proteomes" id="UP000190162"/>
    </source>
</evidence>